<dbReference type="InterPro" id="IPR015424">
    <property type="entry name" value="PyrdxlP-dep_Trfase"/>
</dbReference>
<evidence type="ECO:0000256" key="3">
    <source>
        <dbReference type="ARBA" id="ARBA00022898"/>
    </source>
</evidence>
<keyword evidence="5" id="KW-0456">Lyase</keyword>
<dbReference type="GO" id="GO:0006520">
    <property type="term" value="P:amino acid metabolic process"/>
    <property type="evidence" value="ECO:0007669"/>
    <property type="project" value="InterPro"/>
</dbReference>
<evidence type="ECO:0000259" key="4">
    <source>
        <dbReference type="Pfam" id="PF01212"/>
    </source>
</evidence>
<dbReference type="Pfam" id="PF01212">
    <property type="entry name" value="Beta_elim_lyase"/>
    <property type="match status" value="1"/>
</dbReference>
<dbReference type="GO" id="GO:0016829">
    <property type="term" value="F:lyase activity"/>
    <property type="evidence" value="ECO:0007669"/>
    <property type="project" value="UniProtKB-KW"/>
</dbReference>
<sequence length="350" mass="38187">MYFASDNCGPALPEIVQAIADANTCYMPSYGNDLLMEEVQTRIRDLFEAQDAAVYLVATGTAANALALATITQPWQAIFCAPLSHIQCDECHAPEFFTGGAKLRLVGEGDKISPDDLSHEISVLGHGNVHVSQHGPVALSQVTEMGHVYSLEELRALTSVAKQHGLTTYMDGARFANAVVSLGCTPAEMSWKAGIDVISFGGTKNGCIGVEAVIFFDPAQAWEFELRRKRGAHLFSKHRFLSAQMLAYLLDNLWRKTASRANAACTRLAAGLRDAPGVVFKNDPQANMIFATLPRATHQRLHEAGAVYFMEGALSGEPVDEPLPMRLVCDWSVSDRQIDEFIKIVKMQGE</sequence>
<gene>
    <name evidence="5" type="ORF">MNBD_ALPHA07-1287</name>
</gene>
<comment type="cofactor">
    <cofactor evidence="1">
        <name>pyridoxal 5'-phosphate</name>
        <dbReference type="ChEBI" id="CHEBI:597326"/>
    </cofactor>
</comment>
<evidence type="ECO:0000256" key="2">
    <source>
        <dbReference type="ARBA" id="ARBA00006966"/>
    </source>
</evidence>
<dbReference type="EMBL" id="UOEG01000213">
    <property type="protein sequence ID" value="VAW00758.1"/>
    <property type="molecule type" value="Genomic_DNA"/>
</dbReference>
<dbReference type="Gene3D" id="3.40.640.10">
    <property type="entry name" value="Type I PLP-dependent aspartate aminotransferase-like (Major domain)"/>
    <property type="match status" value="1"/>
</dbReference>
<evidence type="ECO:0000256" key="1">
    <source>
        <dbReference type="ARBA" id="ARBA00001933"/>
    </source>
</evidence>
<accession>A0A3B0S722</accession>
<dbReference type="SUPFAM" id="SSF53383">
    <property type="entry name" value="PLP-dependent transferases"/>
    <property type="match status" value="1"/>
</dbReference>
<dbReference type="PANTHER" id="PTHR48097">
    <property type="entry name" value="L-THREONINE ALDOLASE-RELATED"/>
    <property type="match status" value="1"/>
</dbReference>
<dbReference type="AlphaFoldDB" id="A0A3B0S722"/>
<dbReference type="EC" id="4.1.2.48" evidence="5"/>
<reference evidence="5" key="1">
    <citation type="submission" date="2018-06" db="EMBL/GenBank/DDBJ databases">
        <authorList>
            <person name="Zhirakovskaya E."/>
        </authorList>
    </citation>
    <scope>NUCLEOTIDE SEQUENCE</scope>
</reference>
<name>A0A3B0S722_9ZZZZ</name>
<feature type="domain" description="Aromatic amino acid beta-eliminating lyase/threonine aldolase" evidence="4">
    <location>
        <begin position="3"/>
        <end position="290"/>
    </location>
</feature>
<protein>
    <submittedName>
        <fullName evidence="5">Low-specificity L-threonine aldolase</fullName>
        <ecNumber evidence="5">4.1.2.48</ecNumber>
    </submittedName>
</protein>
<dbReference type="InterPro" id="IPR015422">
    <property type="entry name" value="PyrdxlP-dep_Trfase_small"/>
</dbReference>
<evidence type="ECO:0000313" key="5">
    <source>
        <dbReference type="EMBL" id="VAW00758.1"/>
    </source>
</evidence>
<proteinExistence type="inferred from homology"/>
<dbReference type="Gene3D" id="3.90.1150.10">
    <property type="entry name" value="Aspartate Aminotransferase, domain 1"/>
    <property type="match status" value="1"/>
</dbReference>
<comment type="similarity">
    <text evidence="2">Belongs to the threonine aldolase family.</text>
</comment>
<dbReference type="InterPro" id="IPR001597">
    <property type="entry name" value="ArAA_b-elim_lyase/Thr_aldolase"/>
</dbReference>
<keyword evidence="3" id="KW-0663">Pyridoxal phosphate</keyword>
<dbReference type="PANTHER" id="PTHR48097:SF5">
    <property type="entry name" value="LOW SPECIFICITY L-THREONINE ALDOLASE"/>
    <property type="match status" value="1"/>
</dbReference>
<organism evidence="5">
    <name type="scientific">hydrothermal vent metagenome</name>
    <dbReference type="NCBI Taxonomy" id="652676"/>
    <lineage>
        <taxon>unclassified sequences</taxon>
        <taxon>metagenomes</taxon>
        <taxon>ecological metagenomes</taxon>
    </lineage>
</organism>
<dbReference type="InterPro" id="IPR015421">
    <property type="entry name" value="PyrdxlP-dep_Trfase_major"/>
</dbReference>